<dbReference type="PANTHER" id="PTHR34853">
    <property type="match status" value="1"/>
</dbReference>
<evidence type="ECO:0000313" key="2">
    <source>
        <dbReference type="Proteomes" id="UP000593605"/>
    </source>
</evidence>
<dbReference type="SUPFAM" id="SSF53474">
    <property type="entry name" value="alpha/beta-Hydrolases"/>
    <property type="match status" value="1"/>
</dbReference>
<dbReference type="GO" id="GO:0016042">
    <property type="term" value="P:lipid catabolic process"/>
    <property type="evidence" value="ECO:0007669"/>
    <property type="project" value="InterPro"/>
</dbReference>
<dbReference type="PROSITE" id="PS51257">
    <property type="entry name" value="PROKAR_LIPOPROTEIN"/>
    <property type="match status" value="1"/>
</dbReference>
<accession>A0A7M1T2L3</accession>
<dbReference type="EMBL" id="CP063145">
    <property type="protein sequence ID" value="QOR73384.1"/>
    <property type="molecule type" value="Genomic_DNA"/>
</dbReference>
<dbReference type="PIRSF" id="PIRSF029171">
    <property type="entry name" value="Esterase_LipA"/>
    <property type="match status" value="1"/>
</dbReference>
<proteinExistence type="predicted"/>
<organism evidence="1 2">
    <name type="scientific">Cruoricaptor ignavus</name>
    <dbReference type="NCBI Taxonomy" id="1118202"/>
    <lineage>
        <taxon>Bacteria</taxon>
        <taxon>Pseudomonadati</taxon>
        <taxon>Bacteroidota</taxon>
        <taxon>Flavobacteriia</taxon>
        <taxon>Flavobacteriales</taxon>
        <taxon>Weeksellaceae</taxon>
        <taxon>Cruoricaptor</taxon>
    </lineage>
</organism>
<dbReference type="InterPro" id="IPR029058">
    <property type="entry name" value="AB_hydrolase_fold"/>
</dbReference>
<protein>
    <submittedName>
        <fullName evidence="1">Alpha/beta hydrolase</fullName>
    </submittedName>
</protein>
<gene>
    <name evidence="1" type="ORF">IMZ16_07560</name>
</gene>
<dbReference type="Proteomes" id="UP000593605">
    <property type="component" value="Chromosome"/>
</dbReference>
<dbReference type="InterPro" id="IPR005152">
    <property type="entry name" value="Lipase_secreted"/>
</dbReference>
<dbReference type="PANTHER" id="PTHR34853:SF1">
    <property type="entry name" value="LIPASE 5"/>
    <property type="match status" value="1"/>
</dbReference>
<reference evidence="1 2" key="1">
    <citation type="submission" date="2020-10" db="EMBL/GenBank/DDBJ databases">
        <title>Complete genome of Cruoricapor ignavus strain M1214 isolated from the blood culture of a febrile patient.</title>
        <authorList>
            <person name="Guglielmino C.J.D."/>
        </authorList>
    </citation>
    <scope>NUCLEOTIDE SEQUENCE [LARGE SCALE GENOMIC DNA]</scope>
    <source>
        <strain evidence="1 2">M1214</strain>
    </source>
</reference>
<dbReference type="GO" id="GO:0004806">
    <property type="term" value="F:triacylglycerol lipase activity"/>
    <property type="evidence" value="ECO:0007669"/>
    <property type="project" value="InterPro"/>
</dbReference>
<dbReference type="AlphaFoldDB" id="A0A7M1T2L3"/>
<dbReference type="Gene3D" id="3.40.50.1820">
    <property type="entry name" value="alpha/beta hydrolase"/>
    <property type="match status" value="1"/>
</dbReference>
<evidence type="ECO:0000313" key="1">
    <source>
        <dbReference type="EMBL" id="QOR73384.1"/>
    </source>
</evidence>
<sequence>MKNFKYGVFIGCLLMSSCNKSEKTDGSAENNLTKKEMSAENAIFTKKEKSEVPAAPKSGETYLVKYKSTGAKGNEIWMTGLVTFPENYEQNKAGTHIISWAHGTTGISRNAAPSLFQKGGANEEALLMVAGYLDNWVQKGFIVVQPDYEGLGSEDSKGTYLNRQSLSNAVNDLVKTVKSQHQTSGKWVNIGWSQGGYAAISAADNAAEGLVGTISIAPGDSEIVTPELKAKGLKPEDILRMIEGDNLGFIPILLGGAINANDAVKADDFLSEKGKEMIQSADKMGLTELRKSYSQLSGKDMLKENPNTKHLQDYMDSQRLELAEPKGDVLVILGTEDVTVTGDTVRRLAENWKKRGLSVDFKEIKSADHRQSVPQSFDVQWDFVQKVLK</sequence>
<name>A0A7M1T2L3_9FLAO</name>
<dbReference type="Pfam" id="PF03583">
    <property type="entry name" value="LIP"/>
    <property type="match status" value="1"/>
</dbReference>
<dbReference type="KEGG" id="civ:IMZ16_07560"/>
<keyword evidence="1" id="KW-0378">Hydrolase</keyword>
<dbReference type="RefSeq" id="WP_193439542.1">
    <property type="nucleotide sequence ID" value="NZ_CP063145.1"/>
</dbReference>